<sequence>MVETFESLEGQVALVTGASEGLGAEVAERLAERGAVVFAATRSMLDEPPEETEHVVLDVTQEGDVEATVDGIFEEAGRLDVVVNAYEVKELGMSVVGEPVDRLDRTLASNLRGPMLLLKHALPLVLQNEGGRVVNVSSAMASAEMGEKSPAYRVSKAGLDALTAYLDAEFGDDGLLANAIYPREVAGEDEGYGEETAEDVVWAASFEAGGPSGNVYRARENVKR</sequence>
<dbReference type="Proteomes" id="UP000607197">
    <property type="component" value="Unassembled WGS sequence"/>
</dbReference>
<comment type="similarity">
    <text evidence="1 2">Belongs to the short-chain dehydrogenases/reductases (SDR) family.</text>
</comment>
<evidence type="ECO:0000313" key="3">
    <source>
        <dbReference type="EMBL" id="GGL51960.1"/>
    </source>
</evidence>
<proteinExistence type="inferred from homology"/>
<dbReference type="PANTHER" id="PTHR42760">
    <property type="entry name" value="SHORT-CHAIN DEHYDROGENASES/REDUCTASES FAMILY MEMBER"/>
    <property type="match status" value="1"/>
</dbReference>
<dbReference type="GO" id="GO:0016616">
    <property type="term" value="F:oxidoreductase activity, acting on the CH-OH group of donors, NAD or NADP as acceptor"/>
    <property type="evidence" value="ECO:0007669"/>
    <property type="project" value="TreeGrafter"/>
</dbReference>
<dbReference type="CDD" id="cd05233">
    <property type="entry name" value="SDR_c"/>
    <property type="match status" value="1"/>
</dbReference>
<organism evidence="3 4">
    <name type="scientific">Halocalculus aciditolerans</name>
    <dbReference type="NCBI Taxonomy" id="1383812"/>
    <lineage>
        <taxon>Archaea</taxon>
        <taxon>Methanobacteriati</taxon>
        <taxon>Methanobacteriota</taxon>
        <taxon>Stenosarchaea group</taxon>
        <taxon>Halobacteria</taxon>
        <taxon>Halobacteriales</taxon>
        <taxon>Halobacteriaceae</taxon>
        <taxon>Halocalculus</taxon>
    </lineage>
</organism>
<dbReference type="PRINTS" id="PR00080">
    <property type="entry name" value="SDRFAMILY"/>
</dbReference>
<reference evidence="3" key="1">
    <citation type="journal article" date="2014" name="Int. J. Syst. Evol. Microbiol.">
        <title>Complete genome sequence of Corynebacterium casei LMG S-19264T (=DSM 44701T), isolated from a smear-ripened cheese.</title>
        <authorList>
            <consortium name="US DOE Joint Genome Institute (JGI-PGF)"/>
            <person name="Walter F."/>
            <person name="Albersmeier A."/>
            <person name="Kalinowski J."/>
            <person name="Ruckert C."/>
        </authorList>
    </citation>
    <scope>NUCLEOTIDE SEQUENCE</scope>
    <source>
        <strain evidence="3">JCM 19596</strain>
    </source>
</reference>
<gene>
    <name evidence="3" type="ORF">GCM10009039_07770</name>
</gene>
<dbReference type="OrthoDB" id="312184at2157"/>
<dbReference type="AlphaFoldDB" id="A0A830FG36"/>
<dbReference type="Pfam" id="PF00106">
    <property type="entry name" value="adh_short"/>
    <property type="match status" value="1"/>
</dbReference>
<accession>A0A830FG36</accession>
<dbReference type="PRINTS" id="PR00081">
    <property type="entry name" value="GDHRDH"/>
</dbReference>
<evidence type="ECO:0000256" key="1">
    <source>
        <dbReference type="ARBA" id="ARBA00006484"/>
    </source>
</evidence>
<evidence type="ECO:0000313" key="4">
    <source>
        <dbReference type="Proteomes" id="UP000607197"/>
    </source>
</evidence>
<dbReference type="InterPro" id="IPR002347">
    <property type="entry name" value="SDR_fam"/>
</dbReference>
<keyword evidence="4" id="KW-1185">Reference proteome</keyword>
<comment type="caution">
    <text evidence="3">The sequence shown here is derived from an EMBL/GenBank/DDBJ whole genome shotgun (WGS) entry which is preliminary data.</text>
</comment>
<name>A0A830FG36_9EURY</name>
<reference evidence="3" key="2">
    <citation type="submission" date="2020-09" db="EMBL/GenBank/DDBJ databases">
        <authorList>
            <person name="Sun Q."/>
            <person name="Ohkuma M."/>
        </authorList>
    </citation>
    <scope>NUCLEOTIDE SEQUENCE</scope>
    <source>
        <strain evidence="3">JCM 19596</strain>
    </source>
</reference>
<dbReference type="SUPFAM" id="SSF51735">
    <property type="entry name" value="NAD(P)-binding Rossmann-fold domains"/>
    <property type="match status" value="1"/>
</dbReference>
<dbReference type="InterPro" id="IPR036291">
    <property type="entry name" value="NAD(P)-bd_dom_sf"/>
</dbReference>
<dbReference type="EMBL" id="BMPG01000001">
    <property type="protein sequence ID" value="GGL51960.1"/>
    <property type="molecule type" value="Genomic_DNA"/>
</dbReference>
<dbReference type="RefSeq" id="WP_188976033.1">
    <property type="nucleotide sequence ID" value="NZ_BMPG01000001.1"/>
</dbReference>
<dbReference type="Gene3D" id="3.40.50.720">
    <property type="entry name" value="NAD(P)-binding Rossmann-like Domain"/>
    <property type="match status" value="1"/>
</dbReference>
<evidence type="ECO:0000256" key="2">
    <source>
        <dbReference type="RuleBase" id="RU000363"/>
    </source>
</evidence>
<protein>
    <submittedName>
        <fullName evidence="3">Short-chain dehydrogenase</fullName>
    </submittedName>
</protein>